<organism evidence="2 3">
    <name type="scientific">Cytospora paraplurivora</name>
    <dbReference type="NCBI Taxonomy" id="2898453"/>
    <lineage>
        <taxon>Eukaryota</taxon>
        <taxon>Fungi</taxon>
        <taxon>Dikarya</taxon>
        <taxon>Ascomycota</taxon>
        <taxon>Pezizomycotina</taxon>
        <taxon>Sordariomycetes</taxon>
        <taxon>Sordariomycetidae</taxon>
        <taxon>Diaporthales</taxon>
        <taxon>Cytosporaceae</taxon>
        <taxon>Cytospora</taxon>
    </lineage>
</organism>
<dbReference type="AlphaFoldDB" id="A0AAN9YB26"/>
<evidence type="ECO:0000313" key="2">
    <source>
        <dbReference type="EMBL" id="KAK7731570.1"/>
    </source>
</evidence>
<proteinExistence type="predicted"/>
<gene>
    <name evidence="2" type="ORF">SLS53_008734</name>
</gene>
<comment type="caution">
    <text evidence="2">The sequence shown here is derived from an EMBL/GenBank/DDBJ whole genome shotgun (WGS) entry which is preliminary data.</text>
</comment>
<evidence type="ECO:0000256" key="1">
    <source>
        <dbReference type="SAM" id="Phobius"/>
    </source>
</evidence>
<keyword evidence="3" id="KW-1185">Reference proteome</keyword>
<keyword evidence="1" id="KW-0472">Membrane</keyword>
<name>A0AAN9YB26_9PEZI</name>
<keyword evidence="1" id="KW-1133">Transmembrane helix</keyword>
<keyword evidence="1" id="KW-0812">Transmembrane</keyword>
<feature type="transmembrane region" description="Helical" evidence="1">
    <location>
        <begin position="6"/>
        <end position="23"/>
    </location>
</feature>
<sequence>MGPDIDININIIIIIIIIIDAAATKLRNNGTPTTVSSDYQHCHSDLHGHLQQQCVDNKDTNKDNKDNNEEMQELLATLIERSLPAPDKPQTP</sequence>
<reference evidence="2 3" key="1">
    <citation type="journal article" date="2023" name="PLoS ONE">
        <title>Cytospora paraplurivora sp. nov. isolated from orchards with fruit tree decline syndrome in Ontario, Canada.</title>
        <authorList>
            <person name="Ilyukhin E."/>
            <person name="Nguyen H.D.T."/>
            <person name="Castle A.J."/>
            <person name="Ellouze W."/>
        </authorList>
    </citation>
    <scope>NUCLEOTIDE SEQUENCE [LARGE SCALE GENOMIC DNA]</scope>
    <source>
        <strain evidence="2 3">FDS-564</strain>
    </source>
</reference>
<dbReference type="Proteomes" id="UP001320245">
    <property type="component" value="Unassembled WGS sequence"/>
</dbReference>
<evidence type="ECO:0000313" key="3">
    <source>
        <dbReference type="Proteomes" id="UP001320245"/>
    </source>
</evidence>
<accession>A0AAN9YB26</accession>
<dbReference type="EMBL" id="JAJSPL020000055">
    <property type="protein sequence ID" value="KAK7731570.1"/>
    <property type="molecule type" value="Genomic_DNA"/>
</dbReference>
<protein>
    <submittedName>
        <fullName evidence="2">Uncharacterized protein</fullName>
    </submittedName>
</protein>